<dbReference type="Gene3D" id="1.50.10.20">
    <property type="match status" value="1"/>
</dbReference>
<evidence type="ECO:0000256" key="5">
    <source>
        <dbReference type="ARBA" id="ARBA00022729"/>
    </source>
</evidence>
<dbReference type="GO" id="GO:0071555">
    <property type="term" value="P:cell wall organization"/>
    <property type="evidence" value="ECO:0007669"/>
    <property type="project" value="UniProtKB-KW"/>
</dbReference>
<dbReference type="PIRSF" id="PIRSF016302">
    <property type="entry name" value="Man_a_manosd"/>
    <property type="match status" value="1"/>
</dbReference>
<accession>A0AAV5RG46</accession>
<feature type="transmembrane region" description="Helical" evidence="13">
    <location>
        <begin position="477"/>
        <end position="499"/>
    </location>
</feature>
<keyword evidence="13" id="KW-1133">Transmembrane helix</keyword>
<gene>
    <name evidence="15" type="ORF">DASB73_009150</name>
</gene>
<dbReference type="InterPro" id="IPR005198">
    <property type="entry name" value="Glyco_hydro_76"/>
</dbReference>
<keyword evidence="8" id="KW-0325">Glycoprotein</keyword>
<dbReference type="EMBL" id="BTGC01000003">
    <property type="protein sequence ID" value="GMM49957.1"/>
    <property type="molecule type" value="Genomic_DNA"/>
</dbReference>
<evidence type="ECO:0000256" key="4">
    <source>
        <dbReference type="ARBA" id="ARBA00012350"/>
    </source>
</evidence>
<keyword evidence="10" id="KW-0961">Cell wall biogenesis/degradation</keyword>
<dbReference type="PANTHER" id="PTHR12145">
    <property type="entry name" value="MANNAN ENDO-1,6-ALPHA-MANNOSIDASE DCW1"/>
    <property type="match status" value="1"/>
</dbReference>
<evidence type="ECO:0000256" key="14">
    <source>
        <dbReference type="SAM" id="SignalP"/>
    </source>
</evidence>
<evidence type="ECO:0000256" key="1">
    <source>
        <dbReference type="ARBA" id="ARBA00001452"/>
    </source>
</evidence>
<feature type="signal peptide" evidence="14">
    <location>
        <begin position="1"/>
        <end position="16"/>
    </location>
</feature>
<dbReference type="GO" id="GO:0009272">
    <property type="term" value="P:fungal-type cell wall biogenesis"/>
    <property type="evidence" value="ECO:0007669"/>
    <property type="project" value="TreeGrafter"/>
</dbReference>
<dbReference type="PANTHER" id="PTHR12145:SF36">
    <property type="entry name" value="MANNAN ENDO-1,6-ALPHA-MANNOSIDASE DCW1"/>
    <property type="match status" value="1"/>
</dbReference>
<evidence type="ECO:0000256" key="2">
    <source>
        <dbReference type="ARBA" id="ARBA00004308"/>
    </source>
</evidence>
<evidence type="ECO:0000256" key="10">
    <source>
        <dbReference type="ARBA" id="ARBA00023316"/>
    </source>
</evidence>
<keyword evidence="6 11" id="KW-0378">Hydrolase</keyword>
<evidence type="ECO:0000256" key="8">
    <source>
        <dbReference type="ARBA" id="ARBA00023180"/>
    </source>
</evidence>
<dbReference type="GO" id="GO:0007117">
    <property type="term" value="P:budding cell bud growth"/>
    <property type="evidence" value="ECO:0007669"/>
    <property type="project" value="TreeGrafter"/>
</dbReference>
<reference evidence="15 16" key="1">
    <citation type="journal article" date="2023" name="Elife">
        <title>Identification of key yeast species and microbe-microbe interactions impacting larval growth of Drosophila in the wild.</title>
        <authorList>
            <person name="Mure A."/>
            <person name="Sugiura Y."/>
            <person name="Maeda R."/>
            <person name="Honda K."/>
            <person name="Sakurai N."/>
            <person name="Takahashi Y."/>
            <person name="Watada M."/>
            <person name="Katoh T."/>
            <person name="Gotoh A."/>
            <person name="Gotoh Y."/>
            <person name="Taniguchi I."/>
            <person name="Nakamura K."/>
            <person name="Hayashi T."/>
            <person name="Katayama T."/>
            <person name="Uemura T."/>
            <person name="Hattori Y."/>
        </authorList>
    </citation>
    <scope>NUCLEOTIDE SEQUENCE [LARGE SCALE GENOMIC DNA]</scope>
    <source>
        <strain evidence="15 16">SB-73</strain>
    </source>
</reference>
<comment type="catalytic activity">
    <reaction evidence="1 11">
        <text>Random hydrolysis of (1-&gt;6)-alpha-D-mannosidic linkages in unbranched (1-&gt;6)-mannans.</text>
        <dbReference type="EC" id="3.2.1.101"/>
    </reaction>
</comment>
<dbReference type="Pfam" id="PF03663">
    <property type="entry name" value="Glyco_hydro_76"/>
    <property type="match status" value="1"/>
</dbReference>
<keyword evidence="7 13" id="KW-0472">Membrane</keyword>
<evidence type="ECO:0000256" key="9">
    <source>
        <dbReference type="ARBA" id="ARBA00023295"/>
    </source>
</evidence>
<dbReference type="AlphaFoldDB" id="A0AAV5RG46"/>
<name>A0AAV5RG46_STABA</name>
<dbReference type="FunFam" id="1.50.10.20:FF:000006">
    <property type="entry name" value="Mannan endo-1,6-alpha-mannosidase"/>
    <property type="match status" value="1"/>
</dbReference>
<evidence type="ECO:0000256" key="13">
    <source>
        <dbReference type="SAM" id="Phobius"/>
    </source>
</evidence>
<dbReference type="InterPro" id="IPR008928">
    <property type="entry name" value="6-hairpin_glycosidase_sf"/>
</dbReference>
<keyword evidence="16" id="KW-1185">Reference proteome</keyword>
<dbReference type="GO" id="GO:0016052">
    <property type="term" value="P:carbohydrate catabolic process"/>
    <property type="evidence" value="ECO:0007669"/>
    <property type="project" value="InterPro"/>
</dbReference>
<dbReference type="Proteomes" id="UP001362899">
    <property type="component" value="Unassembled WGS sequence"/>
</dbReference>
<evidence type="ECO:0000313" key="15">
    <source>
        <dbReference type="EMBL" id="GMM49957.1"/>
    </source>
</evidence>
<evidence type="ECO:0000313" key="16">
    <source>
        <dbReference type="Proteomes" id="UP001362899"/>
    </source>
</evidence>
<organism evidence="15 16">
    <name type="scientific">Starmerella bacillaris</name>
    <name type="common">Yeast</name>
    <name type="synonym">Candida zemplinina</name>
    <dbReference type="NCBI Taxonomy" id="1247836"/>
    <lineage>
        <taxon>Eukaryota</taxon>
        <taxon>Fungi</taxon>
        <taxon>Dikarya</taxon>
        <taxon>Ascomycota</taxon>
        <taxon>Saccharomycotina</taxon>
        <taxon>Dipodascomycetes</taxon>
        <taxon>Dipodascales</taxon>
        <taxon>Trichomonascaceae</taxon>
        <taxon>Starmerella</taxon>
    </lineage>
</organism>
<keyword evidence="13" id="KW-0812">Transmembrane</keyword>
<comment type="subcellular location">
    <subcellularLocation>
        <location evidence="2">Endomembrane system</location>
    </subcellularLocation>
</comment>
<evidence type="ECO:0000256" key="3">
    <source>
        <dbReference type="ARBA" id="ARBA00009699"/>
    </source>
</evidence>
<dbReference type="GO" id="GO:0012505">
    <property type="term" value="C:endomembrane system"/>
    <property type="evidence" value="ECO:0007669"/>
    <property type="project" value="UniProtKB-SubCell"/>
</dbReference>
<dbReference type="EC" id="3.2.1.101" evidence="4 11"/>
<feature type="region of interest" description="Disordered" evidence="12">
    <location>
        <begin position="426"/>
        <end position="449"/>
    </location>
</feature>
<keyword evidence="9 11" id="KW-0326">Glycosidase</keyword>
<keyword evidence="5 14" id="KW-0732">Signal</keyword>
<comment type="caution">
    <text evidence="15">The sequence shown here is derived from an EMBL/GenBank/DDBJ whole genome shotgun (WGS) entry which is preliminary data.</text>
</comment>
<dbReference type="GO" id="GO:0008496">
    <property type="term" value="F:mannan endo-1,6-alpha-mannosidase activity"/>
    <property type="evidence" value="ECO:0007669"/>
    <property type="project" value="UniProtKB-UniRule"/>
</dbReference>
<feature type="chain" id="PRO_5043630078" description="Mannan endo-1,6-alpha-mannosidase" evidence="14">
    <location>
        <begin position="17"/>
        <end position="500"/>
    </location>
</feature>
<comment type="similarity">
    <text evidence="3 11">Belongs to the glycosyl hydrolase 76 family.</text>
</comment>
<proteinExistence type="inferred from homology"/>
<evidence type="ECO:0000256" key="6">
    <source>
        <dbReference type="ARBA" id="ARBA00022801"/>
    </source>
</evidence>
<evidence type="ECO:0000256" key="7">
    <source>
        <dbReference type="ARBA" id="ARBA00023136"/>
    </source>
</evidence>
<dbReference type="InterPro" id="IPR014480">
    <property type="entry name" value="Mannan-1_6-alpha_mannosidase"/>
</dbReference>
<dbReference type="SUPFAM" id="SSF48208">
    <property type="entry name" value="Six-hairpin glycosidases"/>
    <property type="match status" value="1"/>
</dbReference>
<sequence length="500" mass="55581">MQILRWLITFALPVACLEMLPSNLTSIFDAQNTVIKGMLVYCPWIHNVSGSTPGMFQAPYYWWEAGVAWSAMIDWSVVSGNDTYNDWIKEAIQFQSGTNWDFMTENQTSVEGNDDQGFWGITVMNAAEKNFTQPDKGYPPWLYFAQATFNKIAGRWDTTLCGGGLKWQIFPWNAGYDYKNMVSNGVLFHMAARLARFTNNDSYVDWSEKVWKWARGVNFLSPIYPDATNNFDMYMRVYDGAHTTDNCTDIATAEWTYDQGLMISGCAYLYNYTGDSVWLDRVDQLWSRATSMFGTDNSTYFPGSKILYEPSCMTADESIVSCSNDQRVFKGIMLRFLGISMQVAPVLRETFFEYVTITAQAASWSCSGGTDGVTCGLSWLHQGWDGWYGLGEQICALDAFNTLIYDRFDGPYKASDLPEIYTVNNSTSSGSNSSDNSSSSGNSSSGSSGTVYGWGNEAGMNSSQVESQKLELDNGDVAGAGVLTAFVLLLIIGGSAWLVL</sequence>
<protein>
    <recommendedName>
        <fullName evidence="4 11">Mannan endo-1,6-alpha-mannosidase</fullName>
        <ecNumber evidence="4 11">3.2.1.101</ecNumber>
    </recommendedName>
</protein>
<evidence type="ECO:0000256" key="11">
    <source>
        <dbReference type="PIRNR" id="PIRNR016302"/>
    </source>
</evidence>
<evidence type="ECO:0000256" key="12">
    <source>
        <dbReference type="SAM" id="MobiDB-lite"/>
    </source>
</evidence>